<feature type="compositionally biased region" description="Basic and acidic residues" evidence="2">
    <location>
        <begin position="921"/>
        <end position="931"/>
    </location>
</feature>
<organism evidence="3 4">
    <name type="scientific">Drechslerella stenobrocha 248</name>
    <dbReference type="NCBI Taxonomy" id="1043628"/>
    <lineage>
        <taxon>Eukaryota</taxon>
        <taxon>Fungi</taxon>
        <taxon>Dikarya</taxon>
        <taxon>Ascomycota</taxon>
        <taxon>Pezizomycotina</taxon>
        <taxon>Orbiliomycetes</taxon>
        <taxon>Orbiliales</taxon>
        <taxon>Orbiliaceae</taxon>
        <taxon>Drechslerella</taxon>
    </lineage>
</organism>
<proteinExistence type="predicted"/>
<feature type="compositionally biased region" description="Polar residues" evidence="2">
    <location>
        <begin position="100"/>
        <end position="119"/>
    </location>
</feature>
<evidence type="ECO:0000313" key="4">
    <source>
        <dbReference type="Proteomes" id="UP000024837"/>
    </source>
</evidence>
<feature type="compositionally biased region" description="Low complexity" evidence="2">
    <location>
        <begin position="120"/>
        <end position="134"/>
    </location>
</feature>
<evidence type="ECO:0000256" key="2">
    <source>
        <dbReference type="SAM" id="MobiDB-lite"/>
    </source>
</evidence>
<feature type="region of interest" description="Disordered" evidence="2">
    <location>
        <begin position="917"/>
        <end position="972"/>
    </location>
</feature>
<feature type="region of interest" description="Disordered" evidence="2">
    <location>
        <begin position="1"/>
        <end position="39"/>
    </location>
</feature>
<dbReference type="OrthoDB" id="5422592at2759"/>
<dbReference type="GO" id="GO:0070823">
    <property type="term" value="C:HDA1 complex"/>
    <property type="evidence" value="ECO:0007669"/>
    <property type="project" value="InterPro"/>
</dbReference>
<reference evidence="3 4" key="1">
    <citation type="submission" date="2013-05" db="EMBL/GenBank/DDBJ databases">
        <title>Drechslerella stenobrocha genome reveals carnivorous origination and mechanical trapping mechanism of predatory fungi.</title>
        <authorList>
            <person name="Liu X."/>
            <person name="Zhang W."/>
            <person name="Liu K."/>
        </authorList>
    </citation>
    <scope>NUCLEOTIDE SEQUENCE [LARGE SCALE GENOMIC DNA]</scope>
    <source>
        <strain evidence="3 4">248</strain>
    </source>
</reference>
<gene>
    <name evidence="3" type="ORF">DRE_06286</name>
</gene>
<feature type="compositionally biased region" description="Low complexity" evidence="2">
    <location>
        <begin position="196"/>
        <end position="207"/>
    </location>
</feature>
<feature type="coiled-coil region" evidence="1">
    <location>
        <begin position="730"/>
        <end position="785"/>
    </location>
</feature>
<feature type="region of interest" description="Disordered" evidence="2">
    <location>
        <begin position="54"/>
        <end position="239"/>
    </location>
</feature>
<keyword evidence="1" id="KW-0175">Coiled coil</keyword>
<dbReference type="HOGENOM" id="CLU_305230_0_0_1"/>
<evidence type="ECO:0000256" key="1">
    <source>
        <dbReference type="SAM" id="Coils"/>
    </source>
</evidence>
<keyword evidence="4" id="KW-1185">Reference proteome</keyword>
<dbReference type="Proteomes" id="UP000024837">
    <property type="component" value="Unassembled WGS sequence"/>
</dbReference>
<sequence>MNPQPGPYAQPAQLEVAQPHGQSSEIEREASEYIDPSSLRGARASNLAVNSEISFPALLSPKTPIREEDPLQGARSATSTPCGPIPASVQPAPVKVLGYSPSQRSSQMAIQHGQNLPTTAENSAESSSALNQAATSRRPKQPPPSPLRETRSSTRKKRNTSLTEDMVSAVPESPLPSADIAVMTDHDSPKRRTPRTRSTSSMSSPRPLANNHSQAVTTQDEENSCNMETRSCERTPVAEGSPPIGDALLAGSQVLSLIQPPISPASAEIFLAIPLNDIQRALYRQALLENYKEVEVFLGIHSPENGEDPPSIDRMQNYIRRLDATASHADLSDDQDIDYGEAGPKLVKWFCKQSSKFALLATLLEKLRDEAYTVAIVAEGGKLMECLDIFLKSAGHNYTRYNAIMDPMSSLPEKGYQKLHVSLIPSAVSDCELTMPPTNLVLGFDSSLDSSSSHIKELRRNRTSSAALTPIIHFVPINTIAHIIQCIPSSTKSNHRQYISAILFAAVLIRKDVGVLPQTLLGRLETLSSASTFSWLESLQTTPQRVLPALPIDTKSQSTQSDNIQTQEPTLTNSPTRKRVLSISATPAAPGGNYKKARVEALRAQAPPNEDIPMEDFDYAADEMSDVEAAGSESAEPVITGSPGGGALGDISHITDTMPEAFAKCEKPTSAGNDGAIKAEHENMFKGTLGVFRSGEQTSGETGDISDEVLLESMSKEELIELLLGCKEQYHETKEKATEFEKELSALQDRYEESRQKIRELKAELRDYSKRVTRLANEAEAYKSSSEVAKLESDQAKADLTIFQKALSDRPEGEATRAAIIKENGELKPRVSALEHKLERSERDMEFLRDQYQISSHANGILLRQKNEFEEQAGIYMRKADETKIKLKALNWDRERSKYQSKIKELQAKVEIGNRHNAALDAEKKRAERSRGLQTRSSSIPPRPVQSSPAPTRPTSPTTATSRHPLRGVDVV</sequence>
<feature type="region of interest" description="Disordered" evidence="2">
    <location>
        <begin position="555"/>
        <end position="574"/>
    </location>
</feature>
<dbReference type="AlphaFoldDB" id="W7HLZ9"/>
<protein>
    <submittedName>
        <fullName evidence="3">Uncharacterized protein</fullName>
    </submittedName>
</protein>
<feature type="compositionally biased region" description="Polar residues" evidence="2">
    <location>
        <begin position="210"/>
        <end position="229"/>
    </location>
</feature>
<dbReference type="Pfam" id="PF11496">
    <property type="entry name" value="HDA2-3"/>
    <property type="match status" value="1"/>
</dbReference>
<dbReference type="EMBL" id="KI966432">
    <property type="protein sequence ID" value="EWC45006.1"/>
    <property type="molecule type" value="Genomic_DNA"/>
</dbReference>
<evidence type="ECO:0000313" key="3">
    <source>
        <dbReference type="EMBL" id="EWC45006.1"/>
    </source>
</evidence>
<dbReference type="InterPro" id="IPR021006">
    <property type="entry name" value="Hda2/3"/>
</dbReference>
<accession>W7HLZ9</accession>
<dbReference type="Gene3D" id="3.40.50.12360">
    <property type="match status" value="1"/>
</dbReference>
<feature type="compositionally biased region" description="Low complexity" evidence="2">
    <location>
        <begin position="947"/>
        <end position="963"/>
    </location>
</feature>
<name>W7HLZ9_9PEZI</name>
<dbReference type="InterPro" id="IPR038609">
    <property type="entry name" value="HDA1_su2/3_sf"/>
</dbReference>